<dbReference type="SUPFAM" id="SSF52374">
    <property type="entry name" value="Nucleotidylyl transferase"/>
    <property type="match status" value="1"/>
</dbReference>
<reference evidence="17" key="1">
    <citation type="journal article" date="2021" name="PeerJ">
        <title>Extensive microbial diversity within the chicken gut microbiome revealed by metagenomics and culture.</title>
        <authorList>
            <person name="Gilroy R."/>
            <person name="Ravi A."/>
            <person name="Getino M."/>
            <person name="Pursley I."/>
            <person name="Horton D.L."/>
            <person name="Alikhan N.F."/>
            <person name="Baker D."/>
            <person name="Gharbi K."/>
            <person name="Hall N."/>
            <person name="Watson M."/>
            <person name="Adriaenssens E.M."/>
            <person name="Foster-Nyarko E."/>
            <person name="Jarju S."/>
            <person name="Secka A."/>
            <person name="Antonio M."/>
            <person name="Oren A."/>
            <person name="Chaudhuri R.R."/>
            <person name="La Ragione R."/>
            <person name="Hildebrand F."/>
            <person name="Pallen M.J."/>
        </authorList>
    </citation>
    <scope>NUCLEOTIDE SEQUENCE</scope>
    <source>
        <strain evidence="17">CHK169-2315</strain>
    </source>
</reference>
<evidence type="ECO:0000313" key="18">
    <source>
        <dbReference type="Proteomes" id="UP000823937"/>
    </source>
</evidence>
<dbReference type="Gene3D" id="3.40.50.620">
    <property type="entry name" value="HUPs"/>
    <property type="match status" value="1"/>
</dbReference>
<gene>
    <name evidence="17" type="ORF">H9895_11740</name>
</gene>
<keyword evidence="5 15" id="KW-0288">FMN</keyword>
<comment type="function">
    <text evidence="1">Catalyzes the phosphorylation of riboflavin to FMN followed by the adenylation of FMN to FAD.</text>
</comment>
<proteinExistence type="inferred from homology"/>
<dbReference type="InterPro" id="IPR002606">
    <property type="entry name" value="Riboflavin_kinase_bac"/>
</dbReference>
<evidence type="ECO:0000256" key="11">
    <source>
        <dbReference type="ARBA" id="ARBA00022840"/>
    </source>
</evidence>
<dbReference type="AlphaFoldDB" id="A0A9D1PPE0"/>
<dbReference type="GO" id="GO:0003919">
    <property type="term" value="F:FMN adenylyltransferase activity"/>
    <property type="evidence" value="ECO:0007669"/>
    <property type="project" value="UniProtKB-UniRule"/>
</dbReference>
<evidence type="ECO:0000256" key="12">
    <source>
        <dbReference type="ARBA" id="ARBA00023268"/>
    </source>
</evidence>
<evidence type="ECO:0000256" key="5">
    <source>
        <dbReference type="ARBA" id="ARBA00022643"/>
    </source>
</evidence>
<evidence type="ECO:0000256" key="8">
    <source>
        <dbReference type="ARBA" id="ARBA00022741"/>
    </source>
</evidence>
<keyword evidence="10 15" id="KW-0274">FAD</keyword>
<dbReference type="NCBIfam" id="TIGR00083">
    <property type="entry name" value="ribF"/>
    <property type="match status" value="1"/>
</dbReference>
<dbReference type="EC" id="2.7.7.2" evidence="15"/>
<keyword evidence="9 15" id="KW-0418">Kinase</keyword>
<evidence type="ECO:0000256" key="15">
    <source>
        <dbReference type="PIRNR" id="PIRNR004491"/>
    </source>
</evidence>
<dbReference type="InterPro" id="IPR014729">
    <property type="entry name" value="Rossmann-like_a/b/a_fold"/>
</dbReference>
<evidence type="ECO:0000256" key="3">
    <source>
        <dbReference type="ARBA" id="ARBA00005201"/>
    </source>
</evidence>
<sequence length="312" mass="35494">METIQLTYPHNLEKEKISPSVAAIGFFDGIHEGHQAVIQTAVQKAKEKQLKSAVITFFPHPSVVLKKGKETVHYITTVNEKEAFLSELDVDYLYIITFNKELSQLSPAQFIEHFIEGLHIKHLVAGFDYTFGHKGAGNMDNIQTFLSNEVEVTVIDKVNYASEKISSTNIRAALKEGDVEKVHQLLGRPYFTSGIVVDGDKRGRQIGFPTANLQIEEDKLLPKQGVYGVYVYIAGKKYYGLLNLGVKPTFHDHLPKPSPEVYILDFEADIYGERIEVEWITFVREERKFNGIDEIVAQLTKDEKNIRKYFQI</sequence>
<organism evidence="17 18">
    <name type="scientific">Candidatus Pseudogracilibacillus intestinigallinarum</name>
    <dbReference type="NCBI Taxonomy" id="2838742"/>
    <lineage>
        <taxon>Bacteria</taxon>
        <taxon>Bacillati</taxon>
        <taxon>Bacillota</taxon>
        <taxon>Bacilli</taxon>
        <taxon>Bacillales</taxon>
        <taxon>Bacillaceae</taxon>
        <taxon>Pseudogracilibacillus</taxon>
    </lineage>
</organism>
<dbReference type="SUPFAM" id="SSF82114">
    <property type="entry name" value="Riboflavin kinase-like"/>
    <property type="match status" value="1"/>
</dbReference>
<dbReference type="FunFam" id="2.40.30.30:FF:000003">
    <property type="entry name" value="Riboflavin biosynthesis protein"/>
    <property type="match status" value="1"/>
</dbReference>
<comment type="catalytic activity">
    <reaction evidence="13 15">
        <text>riboflavin + ATP = FMN + ADP + H(+)</text>
        <dbReference type="Rhea" id="RHEA:14357"/>
        <dbReference type="ChEBI" id="CHEBI:15378"/>
        <dbReference type="ChEBI" id="CHEBI:30616"/>
        <dbReference type="ChEBI" id="CHEBI:57986"/>
        <dbReference type="ChEBI" id="CHEBI:58210"/>
        <dbReference type="ChEBI" id="CHEBI:456216"/>
        <dbReference type="EC" id="2.7.1.26"/>
    </reaction>
</comment>
<evidence type="ECO:0000259" key="16">
    <source>
        <dbReference type="SMART" id="SM00904"/>
    </source>
</evidence>
<dbReference type="GO" id="GO:0006747">
    <property type="term" value="P:FAD biosynthetic process"/>
    <property type="evidence" value="ECO:0007669"/>
    <property type="project" value="UniProtKB-UniRule"/>
</dbReference>
<comment type="pathway">
    <text evidence="2 15">Cofactor biosynthesis; FAD biosynthesis; FAD from FMN: step 1/1.</text>
</comment>
<dbReference type="Pfam" id="PF06574">
    <property type="entry name" value="FAD_syn"/>
    <property type="match status" value="1"/>
</dbReference>
<keyword evidence="6 15" id="KW-0808">Transferase</keyword>
<accession>A0A9D1PPE0</accession>
<feature type="domain" description="Riboflavin kinase" evidence="16">
    <location>
        <begin position="185"/>
        <end position="311"/>
    </location>
</feature>
<dbReference type="Proteomes" id="UP000823937">
    <property type="component" value="Unassembled WGS sequence"/>
</dbReference>
<comment type="caution">
    <text evidence="17">The sequence shown here is derived from an EMBL/GenBank/DDBJ whole genome shotgun (WGS) entry which is preliminary data.</text>
</comment>
<dbReference type="GO" id="GO:0005524">
    <property type="term" value="F:ATP binding"/>
    <property type="evidence" value="ECO:0007669"/>
    <property type="project" value="UniProtKB-UniRule"/>
</dbReference>
<dbReference type="InterPro" id="IPR015864">
    <property type="entry name" value="FAD_synthase"/>
</dbReference>
<dbReference type="CDD" id="cd02064">
    <property type="entry name" value="FAD_synthetase_N"/>
    <property type="match status" value="1"/>
</dbReference>
<keyword evidence="12" id="KW-0511">Multifunctional enzyme</keyword>
<evidence type="ECO:0000256" key="13">
    <source>
        <dbReference type="ARBA" id="ARBA00047880"/>
    </source>
</evidence>
<dbReference type="PANTHER" id="PTHR22749">
    <property type="entry name" value="RIBOFLAVIN KINASE/FMN ADENYLYLTRANSFERASE"/>
    <property type="match status" value="1"/>
</dbReference>
<dbReference type="InterPro" id="IPR015865">
    <property type="entry name" value="Riboflavin_kinase_bac/euk"/>
</dbReference>
<dbReference type="FunFam" id="3.40.50.620:FF:000021">
    <property type="entry name" value="Riboflavin biosynthesis protein"/>
    <property type="match status" value="1"/>
</dbReference>
<comment type="pathway">
    <text evidence="3 15">Cofactor biosynthesis; FMN biosynthesis; FMN from riboflavin (ATP route): step 1/1.</text>
</comment>
<dbReference type="InterPro" id="IPR023468">
    <property type="entry name" value="Riboflavin_kinase"/>
</dbReference>
<name>A0A9D1PPE0_9BACI</name>
<dbReference type="SMART" id="SM00904">
    <property type="entry name" value="Flavokinase"/>
    <property type="match status" value="1"/>
</dbReference>
<evidence type="ECO:0000256" key="7">
    <source>
        <dbReference type="ARBA" id="ARBA00022695"/>
    </source>
</evidence>
<dbReference type="PANTHER" id="PTHR22749:SF6">
    <property type="entry name" value="RIBOFLAVIN KINASE"/>
    <property type="match status" value="1"/>
</dbReference>
<evidence type="ECO:0000256" key="9">
    <source>
        <dbReference type="ARBA" id="ARBA00022777"/>
    </source>
</evidence>
<evidence type="ECO:0000256" key="6">
    <source>
        <dbReference type="ARBA" id="ARBA00022679"/>
    </source>
</evidence>
<protein>
    <recommendedName>
        <fullName evidence="15">Riboflavin biosynthesis protein</fullName>
    </recommendedName>
    <domain>
        <recommendedName>
            <fullName evidence="15">Riboflavin kinase</fullName>
            <ecNumber evidence="15">2.7.1.26</ecNumber>
        </recommendedName>
        <alternativeName>
            <fullName evidence="15">Flavokinase</fullName>
        </alternativeName>
    </domain>
    <domain>
        <recommendedName>
            <fullName evidence="15">FMN adenylyltransferase</fullName>
            <ecNumber evidence="15">2.7.7.2</ecNumber>
        </recommendedName>
        <alternativeName>
            <fullName evidence="15">FAD pyrophosphorylase</fullName>
        </alternativeName>
        <alternativeName>
            <fullName evidence="15">FAD synthase</fullName>
        </alternativeName>
    </domain>
</protein>
<evidence type="ECO:0000256" key="2">
    <source>
        <dbReference type="ARBA" id="ARBA00004726"/>
    </source>
</evidence>
<keyword evidence="7 15" id="KW-0548">Nucleotidyltransferase</keyword>
<dbReference type="NCBIfam" id="NF004162">
    <property type="entry name" value="PRK05627.1-5"/>
    <property type="match status" value="1"/>
</dbReference>
<dbReference type="Pfam" id="PF01687">
    <property type="entry name" value="Flavokinase"/>
    <property type="match status" value="1"/>
</dbReference>
<evidence type="ECO:0000256" key="1">
    <source>
        <dbReference type="ARBA" id="ARBA00002121"/>
    </source>
</evidence>
<dbReference type="InterPro" id="IPR023465">
    <property type="entry name" value="Riboflavin_kinase_dom_sf"/>
</dbReference>
<evidence type="ECO:0000313" key="17">
    <source>
        <dbReference type="EMBL" id="HIV75737.1"/>
    </source>
</evidence>
<keyword evidence="8 15" id="KW-0547">Nucleotide-binding</keyword>
<evidence type="ECO:0000256" key="14">
    <source>
        <dbReference type="ARBA" id="ARBA00049494"/>
    </source>
</evidence>
<comment type="catalytic activity">
    <reaction evidence="14 15">
        <text>FMN + ATP + H(+) = FAD + diphosphate</text>
        <dbReference type="Rhea" id="RHEA:17237"/>
        <dbReference type="ChEBI" id="CHEBI:15378"/>
        <dbReference type="ChEBI" id="CHEBI:30616"/>
        <dbReference type="ChEBI" id="CHEBI:33019"/>
        <dbReference type="ChEBI" id="CHEBI:57692"/>
        <dbReference type="ChEBI" id="CHEBI:58210"/>
        <dbReference type="EC" id="2.7.7.2"/>
    </reaction>
</comment>
<dbReference type="EC" id="2.7.1.26" evidence="15"/>
<evidence type="ECO:0000256" key="4">
    <source>
        <dbReference type="ARBA" id="ARBA00022630"/>
    </source>
</evidence>
<reference evidence="17" key="2">
    <citation type="submission" date="2021-04" db="EMBL/GenBank/DDBJ databases">
        <authorList>
            <person name="Gilroy R."/>
        </authorList>
    </citation>
    <scope>NUCLEOTIDE SEQUENCE</scope>
    <source>
        <strain evidence="17">CHK169-2315</strain>
    </source>
</reference>
<dbReference type="PIRSF" id="PIRSF004491">
    <property type="entry name" value="FAD_Synth"/>
    <property type="match status" value="1"/>
</dbReference>
<dbReference type="GO" id="GO:0009398">
    <property type="term" value="P:FMN biosynthetic process"/>
    <property type="evidence" value="ECO:0007669"/>
    <property type="project" value="UniProtKB-UniRule"/>
</dbReference>
<keyword evidence="4 15" id="KW-0285">Flavoprotein</keyword>
<evidence type="ECO:0000256" key="10">
    <source>
        <dbReference type="ARBA" id="ARBA00022827"/>
    </source>
</evidence>
<comment type="similarity">
    <text evidence="15">Belongs to the ribF family.</text>
</comment>
<dbReference type="GO" id="GO:0008531">
    <property type="term" value="F:riboflavin kinase activity"/>
    <property type="evidence" value="ECO:0007669"/>
    <property type="project" value="UniProtKB-UniRule"/>
</dbReference>
<dbReference type="NCBIfam" id="NF004160">
    <property type="entry name" value="PRK05627.1-3"/>
    <property type="match status" value="1"/>
</dbReference>
<keyword evidence="11 15" id="KW-0067">ATP-binding</keyword>
<dbReference type="EMBL" id="DXHX01000169">
    <property type="protein sequence ID" value="HIV75737.1"/>
    <property type="molecule type" value="Genomic_DNA"/>
</dbReference>
<dbReference type="Gene3D" id="2.40.30.30">
    <property type="entry name" value="Riboflavin kinase-like"/>
    <property type="match status" value="1"/>
</dbReference>
<dbReference type="GO" id="GO:0009231">
    <property type="term" value="P:riboflavin biosynthetic process"/>
    <property type="evidence" value="ECO:0007669"/>
    <property type="project" value="InterPro"/>
</dbReference>